<gene>
    <name evidence="3" type="ORF">HK097_008198</name>
</gene>
<comment type="caution">
    <text evidence="3">The sequence shown here is derived from an EMBL/GenBank/DDBJ whole genome shotgun (WGS) entry which is preliminary data.</text>
</comment>
<organism evidence="3 4">
    <name type="scientific">Rhizophlyctis rosea</name>
    <dbReference type="NCBI Taxonomy" id="64517"/>
    <lineage>
        <taxon>Eukaryota</taxon>
        <taxon>Fungi</taxon>
        <taxon>Fungi incertae sedis</taxon>
        <taxon>Chytridiomycota</taxon>
        <taxon>Chytridiomycota incertae sedis</taxon>
        <taxon>Chytridiomycetes</taxon>
        <taxon>Rhizophlyctidales</taxon>
        <taxon>Rhizophlyctidaceae</taxon>
        <taxon>Rhizophlyctis</taxon>
    </lineage>
</organism>
<name>A0AAD5SID1_9FUNG</name>
<dbReference type="Proteomes" id="UP001212841">
    <property type="component" value="Unassembled WGS sequence"/>
</dbReference>
<feature type="domain" description="DUF7918" evidence="2">
    <location>
        <begin position="11"/>
        <end position="209"/>
    </location>
</feature>
<dbReference type="PANTHER" id="PTHR36223">
    <property type="entry name" value="BETA-LACTAMASE-TYPE TRANSPEPTIDASE FOLD DOMAIN CONTAINING PROTEIN"/>
    <property type="match status" value="1"/>
</dbReference>
<evidence type="ECO:0000313" key="3">
    <source>
        <dbReference type="EMBL" id="KAJ3056070.1"/>
    </source>
</evidence>
<evidence type="ECO:0000259" key="2">
    <source>
        <dbReference type="Pfam" id="PF25534"/>
    </source>
</evidence>
<keyword evidence="4" id="KW-1185">Reference proteome</keyword>
<evidence type="ECO:0000313" key="4">
    <source>
        <dbReference type="Proteomes" id="UP001212841"/>
    </source>
</evidence>
<reference evidence="3" key="1">
    <citation type="submission" date="2020-05" db="EMBL/GenBank/DDBJ databases">
        <title>Phylogenomic resolution of chytrid fungi.</title>
        <authorList>
            <person name="Stajich J.E."/>
            <person name="Amses K."/>
            <person name="Simmons R."/>
            <person name="Seto K."/>
            <person name="Myers J."/>
            <person name="Bonds A."/>
            <person name="Quandt C.A."/>
            <person name="Barry K."/>
            <person name="Liu P."/>
            <person name="Grigoriev I."/>
            <person name="Longcore J.E."/>
            <person name="James T.Y."/>
        </authorList>
    </citation>
    <scope>NUCLEOTIDE SEQUENCE</scope>
    <source>
        <strain evidence="3">JEL0318</strain>
    </source>
</reference>
<protein>
    <recommendedName>
        <fullName evidence="2">DUF7918 domain-containing protein</fullName>
    </recommendedName>
</protein>
<evidence type="ECO:0000256" key="1">
    <source>
        <dbReference type="SAM" id="MobiDB-lite"/>
    </source>
</evidence>
<feature type="region of interest" description="Disordered" evidence="1">
    <location>
        <begin position="296"/>
        <end position="345"/>
    </location>
</feature>
<dbReference type="Pfam" id="PF25534">
    <property type="entry name" value="DUF7918"/>
    <property type="match status" value="1"/>
</dbReference>
<dbReference type="EMBL" id="JADGJD010000047">
    <property type="protein sequence ID" value="KAJ3056070.1"/>
    <property type="molecule type" value="Genomic_DNA"/>
</dbReference>
<dbReference type="PANTHER" id="PTHR36223:SF1">
    <property type="entry name" value="TRANSCRIPTION ELONGATION FACTOR EAF N-TERMINAL DOMAIN-CONTAINING PROTEIN"/>
    <property type="match status" value="1"/>
</dbReference>
<dbReference type="InterPro" id="IPR057678">
    <property type="entry name" value="DUF7918"/>
</dbReference>
<proteinExistence type="predicted"/>
<sequence>MRNEQRQVYCGVLVNNSWAPEYQTEQSGNTVTCWIPAEENKEYTIMVYNDAYAGNRNYDQLSACTLIDGKLMVSGFLDFRSWTRSSGAYTSAGLQPFVFGKFVTKDEGPRHQMEKLSKLGTIEVQIWKTMQTGVAPSRPVTNEAETYNEKEIKKGKLMCDRVTSLGSRSLGAPTGLTTLVAHLTNEPFCTFIFRYRSKELLEAEDIIPNPAPASNRQPQNPSAEILALSQHLPANKRAAVLAALNGTDGQPAAKRQKQEPRFNHQKGDKIEIDLEADGGPVERRIPVMKKNTVEVDLSSRGATPAPGPRVFAQPKRRPVVTPAQPAPGPRVAAQPNRRPPVSPAAPAFGRAAAASFERSNLWQENANLTNEEMEEIEFDFF</sequence>
<dbReference type="AlphaFoldDB" id="A0AAD5SID1"/>
<accession>A0AAD5SID1</accession>